<evidence type="ECO:0000256" key="2">
    <source>
        <dbReference type="ARBA" id="ARBA00022692"/>
    </source>
</evidence>
<gene>
    <name evidence="6" type="ORF">METZ01_LOCUS101123</name>
</gene>
<dbReference type="GO" id="GO:0016020">
    <property type="term" value="C:membrane"/>
    <property type="evidence" value="ECO:0007669"/>
    <property type="project" value="UniProtKB-SubCell"/>
</dbReference>
<keyword evidence="3 5" id="KW-1133">Transmembrane helix</keyword>
<dbReference type="EMBL" id="UINC01010888">
    <property type="protein sequence ID" value="SVA48269.1"/>
    <property type="molecule type" value="Genomic_DNA"/>
</dbReference>
<name>A0A381W6T5_9ZZZZ</name>
<evidence type="ECO:0000256" key="1">
    <source>
        <dbReference type="ARBA" id="ARBA00004141"/>
    </source>
</evidence>
<dbReference type="Pfam" id="PF01925">
    <property type="entry name" value="TauE"/>
    <property type="match status" value="1"/>
</dbReference>
<comment type="subcellular location">
    <subcellularLocation>
        <location evidence="1">Membrane</location>
        <topology evidence="1">Multi-pass membrane protein</topology>
    </subcellularLocation>
</comment>
<protein>
    <submittedName>
        <fullName evidence="6">Uncharacterized protein</fullName>
    </submittedName>
</protein>
<feature type="transmembrane region" description="Helical" evidence="5">
    <location>
        <begin position="6"/>
        <end position="31"/>
    </location>
</feature>
<dbReference type="InterPro" id="IPR002781">
    <property type="entry name" value="TM_pro_TauE-like"/>
</dbReference>
<keyword evidence="4 5" id="KW-0472">Membrane</keyword>
<keyword evidence="2 5" id="KW-0812">Transmembrane</keyword>
<reference evidence="6" key="1">
    <citation type="submission" date="2018-05" db="EMBL/GenBank/DDBJ databases">
        <authorList>
            <person name="Lanie J.A."/>
            <person name="Ng W.-L."/>
            <person name="Kazmierczak K.M."/>
            <person name="Andrzejewski T.M."/>
            <person name="Davidsen T.M."/>
            <person name="Wayne K.J."/>
            <person name="Tettelin H."/>
            <person name="Glass J.I."/>
            <person name="Rusch D."/>
            <person name="Podicherti R."/>
            <person name="Tsui H.-C.T."/>
            <person name="Winkler M.E."/>
        </authorList>
    </citation>
    <scope>NUCLEOTIDE SEQUENCE</scope>
</reference>
<feature type="transmembrane region" description="Helical" evidence="5">
    <location>
        <begin position="69"/>
        <end position="89"/>
    </location>
</feature>
<dbReference type="AlphaFoldDB" id="A0A381W6T5"/>
<proteinExistence type="predicted"/>
<feature type="non-terminal residue" evidence="6">
    <location>
        <position position="117"/>
    </location>
</feature>
<feature type="transmembrane region" description="Helical" evidence="5">
    <location>
        <begin position="43"/>
        <end position="63"/>
    </location>
</feature>
<sequence>MISVPILLIVLNSSAAIQVGMILSLVIALLLMPSLFRHVDKRLLRLFVIGSCMGIPVGVYLYLVINLGVLKLLAGLVVMVSVLTTIGNVGGRGQSGPATFSLTSDLGVGVAAGIMNA</sequence>
<evidence type="ECO:0000256" key="4">
    <source>
        <dbReference type="ARBA" id="ARBA00023136"/>
    </source>
</evidence>
<evidence type="ECO:0000256" key="5">
    <source>
        <dbReference type="SAM" id="Phobius"/>
    </source>
</evidence>
<organism evidence="6">
    <name type="scientific">marine metagenome</name>
    <dbReference type="NCBI Taxonomy" id="408172"/>
    <lineage>
        <taxon>unclassified sequences</taxon>
        <taxon>metagenomes</taxon>
        <taxon>ecological metagenomes</taxon>
    </lineage>
</organism>
<accession>A0A381W6T5</accession>
<evidence type="ECO:0000256" key="3">
    <source>
        <dbReference type="ARBA" id="ARBA00022989"/>
    </source>
</evidence>
<evidence type="ECO:0000313" key="6">
    <source>
        <dbReference type="EMBL" id="SVA48269.1"/>
    </source>
</evidence>